<gene>
    <name evidence="2" type="ORF">HPBE_LOCUS6659</name>
</gene>
<sequence>MDVENVTIVDGLIFGYLGRRQYHETLRALCSESPSLRDDRHRFQTGSDVFIQVNDQLHDKNLEEIVNAFAVVGRFDVTPELVDFGIRLRDLTNEFSTMTAVRGRSVSDNQMKLYGKRVFTKPQQPKSSLSSTRNAYSTPAPQTATVYCTSMDTSQVSYAVTTEANGQQRASAQQQYDYQYQPQMSSNNTPSYRASQITQPPLSCEQPLLVDYGVAVKDSQLVGSSAQCPRSNQEETDANAQARSTSFSSEIGAHKRKAAIPHRRDELVAHTAQSLIVPNGVLLDLDGDRLGSCGSQVSLLSNIDDTAMQCLDRLINGNLDEVFPFCDHNDDLPGYGANLENPYSTTQANDNAFDKQDGDQGTEPTNEETAPPSLDVGPLHSPPPAEQPRCRESRSLDEGEIVSEENLHATVGSNEVKNQKSSSAARTEARSSDDAEATSAHEPSPPPRSDSRRSSLDSERNKREEKRTAERLKEFNRNPPSRRTTKFADEAGTENAVNTPDATDFYDRSLWKTSTDRTEPPVIDAVMHEASNVPRVSPPSSATNRNSRERTRGFSSLFEEEQSAPSSREVSPHREKLNRKEEERRRREKEMERERQRDKERLKRQRRDRDRERESERSHRVTPERKTSDRRPHRAEDEEKPRERESREKERKREQAEERRVVDEGEKRKTEERARREMIKKKREEELEAKRQAEQQRRAEAMKRKEEEERKRRQEERERQEERRREEERQRLEERRKREEEKAQRRREEELRRQEELEMRLSDASDDEQETAKSCHGSGHDSAGTDEDNAPSEVARQTKEEEEAPSGRKDSRNHEQKSRQPVVEANKDAEVPGRQVPERDGLQESDVEKTQVQENEERKRRVSKDDSRPTRSIENRKPLPPPVPSRRREESRKAPVKPLEPGMMMSDPGVLDRINKEMDSLTSRNRPSSNRSPEESASTVKSSGSTRIPKRETPVDYNQILFSNPPVIKRTPPVTEKPKNYVISSGLPTENVNQMVYSKAHSSRLGMFLEKVSDKHKRLMDRESDRVLVSPLYDDVDRNDIRSPVGLPLPRQQPQKFAPQKRPLPATSLESYLGSPPQSSPDIRDGDSSSSRNLGKKCKLDLSKMPDIMDKLYGGK</sequence>
<feature type="compositionally biased region" description="Polar residues" evidence="1">
    <location>
        <begin position="937"/>
        <end position="946"/>
    </location>
</feature>
<feature type="compositionally biased region" description="Polar residues" evidence="1">
    <location>
        <begin position="341"/>
        <end position="350"/>
    </location>
</feature>
<dbReference type="EMBL" id="UZAH01025712">
    <property type="protein sequence ID" value="VDO69189.1"/>
    <property type="molecule type" value="Genomic_DNA"/>
</dbReference>
<feature type="region of interest" description="Disordered" evidence="1">
    <location>
        <begin position="121"/>
        <end position="140"/>
    </location>
</feature>
<reference evidence="2 3" key="1">
    <citation type="submission" date="2018-11" db="EMBL/GenBank/DDBJ databases">
        <authorList>
            <consortium name="Pathogen Informatics"/>
        </authorList>
    </citation>
    <scope>NUCLEOTIDE SEQUENCE [LARGE SCALE GENOMIC DNA]</scope>
</reference>
<dbReference type="OrthoDB" id="5877880at2759"/>
<dbReference type="WBParaSite" id="HPBE_0000665801-mRNA-1">
    <property type="protein sequence ID" value="HPBE_0000665801-mRNA-1"/>
    <property type="gene ID" value="HPBE_0000665801"/>
</dbReference>
<evidence type="ECO:0000313" key="4">
    <source>
        <dbReference type="WBParaSite" id="HPBE_0000665801-mRNA-1"/>
    </source>
</evidence>
<evidence type="ECO:0000313" key="3">
    <source>
        <dbReference type="Proteomes" id="UP000050761"/>
    </source>
</evidence>
<feature type="compositionally biased region" description="Basic and acidic residues" evidence="1">
    <location>
        <begin position="805"/>
        <end position="818"/>
    </location>
</feature>
<feature type="region of interest" description="Disordered" evidence="1">
    <location>
        <begin position="224"/>
        <end position="253"/>
    </location>
</feature>
<dbReference type="AlphaFoldDB" id="A0A3P7XV52"/>
<dbReference type="Proteomes" id="UP000050761">
    <property type="component" value="Unassembled WGS sequence"/>
</dbReference>
<accession>A0A3P7XV52</accession>
<name>A0A3P7XV52_HELPZ</name>
<evidence type="ECO:0000256" key="1">
    <source>
        <dbReference type="SAM" id="MobiDB-lite"/>
    </source>
</evidence>
<feature type="compositionally biased region" description="Basic and acidic residues" evidence="1">
    <location>
        <begin position="505"/>
        <end position="519"/>
    </location>
</feature>
<feature type="compositionally biased region" description="Basic and acidic residues" evidence="1">
    <location>
        <begin position="570"/>
        <end position="763"/>
    </location>
</feature>
<protein>
    <submittedName>
        <fullName evidence="4">LisH domain-containing protein</fullName>
    </submittedName>
</protein>
<proteinExistence type="predicted"/>
<organism evidence="2">
    <name type="scientific">Heligmosomoides polygyrus</name>
    <name type="common">Parasitic roundworm</name>
    <dbReference type="NCBI Taxonomy" id="6339"/>
    <lineage>
        <taxon>Eukaryota</taxon>
        <taxon>Metazoa</taxon>
        <taxon>Ecdysozoa</taxon>
        <taxon>Nematoda</taxon>
        <taxon>Chromadorea</taxon>
        <taxon>Rhabditida</taxon>
        <taxon>Rhabditina</taxon>
        <taxon>Rhabditomorpha</taxon>
        <taxon>Strongyloidea</taxon>
        <taxon>Heligmosomidae</taxon>
        <taxon>Heligmosomoides</taxon>
    </lineage>
</organism>
<feature type="compositionally biased region" description="Polar residues" evidence="1">
    <location>
        <begin position="238"/>
        <end position="249"/>
    </location>
</feature>
<keyword evidence="3" id="KW-1185">Reference proteome</keyword>
<feature type="compositionally biased region" description="Basic and acidic residues" evidence="1">
    <location>
        <begin position="825"/>
        <end position="877"/>
    </location>
</feature>
<feature type="compositionally biased region" description="Basic and acidic residues" evidence="1">
    <location>
        <begin position="449"/>
        <end position="476"/>
    </location>
</feature>
<feature type="region of interest" description="Disordered" evidence="1">
    <location>
        <begin position="337"/>
        <end position="985"/>
    </location>
</feature>
<dbReference type="InterPro" id="IPR006594">
    <property type="entry name" value="LisH"/>
</dbReference>
<feature type="compositionally biased region" description="Basic and acidic residues" evidence="1">
    <location>
        <begin position="388"/>
        <end position="397"/>
    </location>
</feature>
<feature type="compositionally biased region" description="Polar residues" evidence="1">
    <location>
        <begin position="411"/>
        <end position="420"/>
    </location>
</feature>
<dbReference type="PROSITE" id="PS50896">
    <property type="entry name" value="LISH"/>
    <property type="match status" value="1"/>
</dbReference>
<evidence type="ECO:0000313" key="2">
    <source>
        <dbReference type="EMBL" id="VDO69189.1"/>
    </source>
</evidence>
<feature type="region of interest" description="Disordered" evidence="1">
    <location>
        <begin position="1038"/>
        <end position="1100"/>
    </location>
</feature>
<reference evidence="4" key="2">
    <citation type="submission" date="2019-09" db="UniProtKB">
        <authorList>
            <consortium name="WormBaseParasite"/>
        </authorList>
    </citation>
    <scope>IDENTIFICATION</scope>
</reference>